<sequence>MPDELFPGIVYSPGSLNVRAASGTGRALFFVLAERVVCQHKAGLKRRVYPSPLFKQTAV</sequence>
<protein>
    <submittedName>
        <fullName evidence="1">Uncharacterized protein</fullName>
    </submittedName>
</protein>
<evidence type="ECO:0000313" key="2">
    <source>
        <dbReference type="Proteomes" id="UP000078227"/>
    </source>
</evidence>
<name>A0ABX7PXT0_9ENTR</name>
<dbReference type="EMBL" id="CP014007">
    <property type="protein sequence ID" value="QSV12309.1"/>
    <property type="molecule type" value="Genomic_DNA"/>
</dbReference>
<accession>A0ABX7PXT0</accession>
<dbReference type="RefSeq" id="WP_074922488.1">
    <property type="nucleotide sequence ID" value="NZ_CP014007.2"/>
</dbReference>
<evidence type="ECO:0000313" key="1">
    <source>
        <dbReference type="EMBL" id="QSV12309.1"/>
    </source>
</evidence>
<organism evidence="1 2">
    <name type="scientific">Kosakonia oryzae</name>
    <dbReference type="NCBI Taxonomy" id="497725"/>
    <lineage>
        <taxon>Bacteria</taxon>
        <taxon>Pseudomonadati</taxon>
        <taxon>Pseudomonadota</taxon>
        <taxon>Gammaproteobacteria</taxon>
        <taxon>Enterobacterales</taxon>
        <taxon>Enterobacteriaceae</taxon>
        <taxon>Kosakonia</taxon>
    </lineage>
</organism>
<keyword evidence="2" id="KW-1185">Reference proteome</keyword>
<gene>
    <name evidence="1" type="ORF">AWR26_24965</name>
</gene>
<dbReference type="Proteomes" id="UP000078227">
    <property type="component" value="Chromosome"/>
</dbReference>
<reference evidence="1 2" key="1">
    <citation type="submission" date="2021-03" db="EMBL/GenBank/DDBJ databases">
        <authorList>
            <person name="Li Y."/>
            <person name="Li S."/>
            <person name="Chen M."/>
            <person name="Peng G."/>
            <person name="Tan Z."/>
            <person name="An Q."/>
        </authorList>
    </citation>
    <scope>NUCLEOTIDE SEQUENCE [LARGE SCALE GENOMIC DNA]</scope>
    <source>
        <strain evidence="1 2">Ola 51</strain>
    </source>
</reference>
<proteinExistence type="predicted"/>